<proteinExistence type="predicted"/>
<dbReference type="Pfam" id="PF12675">
    <property type="entry name" value="DUF3795"/>
    <property type="match status" value="1"/>
</dbReference>
<dbReference type="InterPro" id="IPR024227">
    <property type="entry name" value="DUF3795"/>
</dbReference>
<dbReference type="HOGENOM" id="CLU_177593_1_0_2"/>
<dbReference type="eggNOG" id="arCOG06793">
    <property type="taxonomic scope" value="Archaea"/>
</dbReference>
<dbReference type="InParanoid" id="Q2FQN3"/>
<dbReference type="OrthoDB" id="103426at2157"/>
<dbReference type="RefSeq" id="WP_011447225.1">
    <property type="nucleotide sequence ID" value="NC_007796.1"/>
</dbReference>
<dbReference type="EMBL" id="CP000254">
    <property type="protein sequence ID" value="ABD39929.1"/>
    <property type="molecule type" value="Genomic_DNA"/>
</dbReference>
<dbReference type="Proteomes" id="UP000001941">
    <property type="component" value="Chromosome"/>
</dbReference>
<organism evidence="1 2">
    <name type="scientific">Methanospirillum hungatei JF-1 (strain ATCC 27890 / DSM 864 / NBRC 100397 / JF-1)</name>
    <dbReference type="NCBI Taxonomy" id="323259"/>
    <lineage>
        <taxon>Archaea</taxon>
        <taxon>Methanobacteriati</taxon>
        <taxon>Methanobacteriota</taxon>
        <taxon>Stenosarchaea group</taxon>
        <taxon>Methanomicrobia</taxon>
        <taxon>Methanomicrobiales</taxon>
        <taxon>Methanospirillaceae</taxon>
        <taxon>Methanospirillum</taxon>
    </lineage>
</organism>
<accession>Q2FQN3</accession>
<name>Q2FQN3_METHJ</name>
<keyword evidence="2" id="KW-1185">Reference proteome</keyword>
<evidence type="ECO:0008006" key="3">
    <source>
        <dbReference type="Google" id="ProtNLM"/>
    </source>
</evidence>
<reference evidence="2" key="1">
    <citation type="journal article" date="2016" name="Stand. Genomic Sci.">
        <title>Complete genome sequence of Methanospirillum hungatei type strain JF1.</title>
        <authorList>
            <person name="Gunsalus R.P."/>
            <person name="Cook L.E."/>
            <person name="Crable B."/>
            <person name="Rohlin L."/>
            <person name="McDonald E."/>
            <person name="Mouttaki H."/>
            <person name="Sieber J.R."/>
            <person name="Poweleit N."/>
            <person name="Zhou H."/>
            <person name="Lapidus A.L."/>
            <person name="Daligault H.E."/>
            <person name="Land M."/>
            <person name="Gilna P."/>
            <person name="Ivanova N."/>
            <person name="Kyrpides N."/>
            <person name="Culley D.E."/>
            <person name="McInerney M.J."/>
        </authorList>
    </citation>
    <scope>NUCLEOTIDE SEQUENCE [LARGE SCALE GENOMIC DNA]</scope>
    <source>
        <strain evidence="2">ATCC 27890 / DSM 864 / NBRC 100397 / JF-1</strain>
    </source>
</reference>
<dbReference type="STRING" id="323259.Mhun_0153"/>
<dbReference type="EnsemblBacteria" id="ABD39929">
    <property type="protein sequence ID" value="ABD39929"/>
    <property type="gene ID" value="Mhun_0153"/>
</dbReference>
<gene>
    <name evidence="1" type="ordered locus">Mhun_0153</name>
</gene>
<evidence type="ECO:0000313" key="1">
    <source>
        <dbReference type="EMBL" id="ABD39929.1"/>
    </source>
</evidence>
<dbReference type="AlphaFoldDB" id="Q2FQN3"/>
<protein>
    <recommendedName>
        <fullName evidence="3">DUF3795 domain-containing protein</fullName>
    </recommendedName>
</protein>
<dbReference type="GeneID" id="3925060"/>
<evidence type="ECO:0000313" key="2">
    <source>
        <dbReference type="Proteomes" id="UP000001941"/>
    </source>
</evidence>
<dbReference type="KEGG" id="mhu:Mhun_0153"/>
<sequence length="104" mass="12203">MTREIPTVCGMYCDECDHFERDCPGCDESDGSVFWTEFADTDVCPVHECCANEKKFAHCGFCNEMPCEKYFRFRDPDVSEEEAAKMLEKQKENLMKRKRAYEET</sequence>